<dbReference type="RefSeq" id="WP_075628267.1">
    <property type="nucleotide sequence ID" value="NZ_FOAM01000010.1"/>
</dbReference>
<keyword evidence="2" id="KW-1185">Reference proteome</keyword>
<sequence>MSRLEQIEQFVRDLEPRELAEFATWFEAYQARQWDNRFTSDVQKGALDALADQALGQLRAGKTKPL</sequence>
<proteinExistence type="predicted"/>
<dbReference type="AlphaFoldDB" id="A0A1Q9AVF6"/>
<reference evidence="1 2" key="1">
    <citation type="submission" date="2016-09" db="EMBL/GenBank/DDBJ databases">
        <title>Rhizobium sp. nov., a novel species isolated from the rice rhizosphere.</title>
        <authorList>
            <person name="Zhao J."/>
            <person name="Zhang X."/>
        </authorList>
    </citation>
    <scope>NUCLEOTIDE SEQUENCE [LARGE SCALE GENOMIC DNA]</scope>
    <source>
        <strain evidence="1 2">1.7048</strain>
    </source>
</reference>
<name>A0A1Q9AVF6_9HYPH</name>
<dbReference type="Proteomes" id="UP000186364">
    <property type="component" value="Unassembled WGS sequence"/>
</dbReference>
<accession>A0A1Q9AVF6</accession>
<dbReference type="OrthoDB" id="9800707at2"/>
<organism evidence="1 2">
    <name type="scientific">Xaviernesmea oryzae</name>
    <dbReference type="NCBI Taxonomy" id="464029"/>
    <lineage>
        <taxon>Bacteria</taxon>
        <taxon>Pseudomonadati</taxon>
        <taxon>Pseudomonadota</taxon>
        <taxon>Alphaproteobacteria</taxon>
        <taxon>Hyphomicrobiales</taxon>
        <taxon>Rhizobiaceae</taxon>
        <taxon>Rhizobium/Agrobacterium group</taxon>
        <taxon>Xaviernesmea</taxon>
    </lineage>
</organism>
<comment type="caution">
    <text evidence="1">The sequence shown here is derived from an EMBL/GenBank/DDBJ whole genome shotgun (WGS) entry which is preliminary data.</text>
</comment>
<protein>
    <submittedName>
        <fullName evidence="1">Uncharacterized protein</fullName>
    </submittedName>
</protein>
<evidence type="ECO:0000313" key="1">
    <source>
        <dbReference type="EMBL" id="OLP59435.1"/>
    </source>
</evidence>
<dbReference type="EMBL" id="MKIP01000052">
    <property type="protein sequence ID" value="OLP59435.1"/>
    <property type="molecule type" value="Genomic_DNA"/>
</dbReference>
<gene>
    <name evidence="1" type="ORF">BJF93_12010</name>
</gene>
<evidence type="ECO:0000313" key="2">
    <source>
        <dbReference type="Proteomes" id="UP000186364"/>
    </source>
</evidence>